<feature type="region of interest" description="Disordered" evidence="1">
    <location>
        <begin position="193"/>
        <end position="215"/>
    </location>
</feature>
<reference evidence="2" key="1">
    <citation type="submission" date="2006-10" db="EMBL/GenBank/DDBJ databases">
        <authorList>
            <person name="Amadeo P."/>
            <person name="Zhao Q."/>
            <person name="Wortman J."/>
            <person name="Fraser-Liggett C."/>
            <person name="Carlton J."/>
        </authorList>
    </citation>
    <scope>NUCLEOTIDE SEQUENCE</scope>
    <source>
        <strain evidence="2">G3</strain>
    </source>
</reference>
<keyword evidence="3" id="KW-1185">Reference proteome</keyword>
<organism evidence="2 3">
    <name type="scientific">Trichomonas vaginalis (strain ATCC PRA-98 / G3)</name>
    <dbReference type="NCBI Taxonomy" id="412133"/>
    <lineage>
        <taxon>Eukaryota</taxon>
        <taxon>Metamonada</taxon>
        <taxon>Parabasalia</taxon>
        <taxon>Trichomonadida</taxon>
        <taxon>Trichomonadidae</taxon>
        <taxon>Trichomonas</taxon>
    </lineage>
</organism>
<dbReference type="VEuPathDB" id="TrichDB:TVAGG3_0379870"/>
<reference evidence="2" key="2">
    <citation type="journal article" date="2007" name="Science">
        <title>Draft genome sequence of the sexually transmitted pathogen Trichomonas vaginalis.</title>
        <authorList>
            <person name="Carlton J.M."/>
            <person name="Hirt R.P."/>
            <person name="Silva J.C."/>
            <person name="Delcher A.L."/>
            <person name="Schatz M."/>
            <person name="Zhao Q."/>
            <person name="Wortman J.R."/>
            <person name="Bidwell S.L."/>
            <person name="Alsmark U.C.M."/>
            <person name="Besteiro S."/>
            <person name="Sicheritz-Ponten T."/>
            <person name="Noel C.J."/>
            <person name="Dacks J.B."/>
            <person name="Foster P.G."/>
            <person name="Simillion C."/>
            <person name="Van de Peer Y."/>
            <person name="Miranda-Saavedra D."/>
            <person name="Barton G.J."/>
            <person name="Westrop G.D."/>
            <person name="Mueller S."/>
            <person name="Dessi D."/>
            <person name="Fiori P.L."/>
            <person name="Ren Q."/>
            <person name="Paulsen I."/>
            <person name="Zhang H."/>
            <person name="Bastida-Corcuera F.D."/>
            <person name="Simoes-Barbosa A."/>
            <person name="Brown M.T."/>
            <person name="Hayes R.D."/>
            <person name="Mukherjee M."/>
            <person name="Okumura C.Y."/>
            <person name="Schneider R."/>
            <person name="Smith A.J."/>
            <person name="Vanacova S."/>
            <person name="Villalvazo M."/>
            <person name="Haas B.J."/>
            <person name="Pertea M."/>
            <person name="Feldblyum T.V."/>
            <person name="Utterback T.R."/>
            <person name="Shu C.L."/>
            <person name="Osoegawa K."/>
            <person name="de Jong P.J."/>
            <person name="Hrdy I."/>
            <person name="Horvathova L."/>
            <person name="Zubacova Z."/>
            <person name="Dolezal P."/>
            <person name="Malik S.B."/>
            <person name="Logsdon J.M. Jr."/>
            <person name="Henze K."/>
            <person name="Gupta A."/>
            <person name="Wang C.C."/>
            <person name="Dunne R.L."/>
            <person name="Upcroft J.A."/>
            <person name="Upcroft P."/>
            <person name="White O."/>
            <person name="Salzberg S.L."/>
            <person name="Tang P."/>
            <person name="Chiu C.-H."/>
            <person name="Lee Y.-S."/>
            <person name="Embley T.M."/>
            <person name="Coombs G.H."/>
            <person name="Mottram J.C."/>
            <person name="Tachezy J."/>
            <person name="Fraser-Liggett C.M."/>
            <person name="Johnson P.J."/>
        </authorList>
    </citation>
    <scope>NUCLEOTIDE SEQUENCE [LARGE SCALE GENOMIC DNA]</scope>
    <source>
        <strain evidence="2">G3</strain>
    </source>
</reference>
<dbReference type="KEGG" id="tva:4767488"/>
<dbReference type="EMBL" id="DS113355">
    <property type="protein sequence ID" value="EAY09565.1"/>
    <property type="molecule type" value="Genomic_DNA"/>
</dbReference>
<dbReference type="RefSeq" id="XP_001321788.1">
    <property type="nucleotide sequence ID" value="XM_001321753.1"/>
</dbReference>
<proteinExistence type="predicted"/>
<name>A2ECR9_TRIV3</name>
<gene>
    <name evidence="2" type="ORF">TVAG_276380</name>
</gene>
<evidence type="ECO:0000313" key="2">
    <source>
        <dbReference type="EMBL" id="EAY09565.1"/>
    </source>
</evidence>
<evidence type="ECO:0000313" key="3">
    <source>
        <dbReference type="Proteomes" id="UP000001542"/>
    </source>
</evidence>
<dbReference type="Proteomes" id="UP000001542">
    <property type="component" value="Unassembled WGS sequence"/>
</dbReference>
<evidence type="ECO:0000256" key="1">
    <source>
        <dbReference type="SAM" id="MobiDB-lite"/>
    </source>
</evidence>
<dbReference type="VEuPathDB" id="TrichDB:TVAG_276380"/>
<dbReference type="AlphaFoldDB" id="A2ECR9"/>
<accession>A2ECR9</accession>
<sequence>MFFSFFSTCACVNKTLDLAIFARGFWNATGGYVDQYGVYHQQNFLYNLTLTPNQDNNQTLTGVLRGVNPNMNIIVRVNNKTQGFVIENNTAPGFTKIICDTQMIYGKRNLPHAYGKWINNSQTFKMIVYDFQSFELQVFRPDKNISSVYRFFKTPAPQFPSIWQVLKPVVFVGFFILAYKVIEAREIISDIRNSKKSGNKEEKKEGAEKSDKKND</sequence>
<protein>
    <submittedName>
        <fullName evidence="2">Uncharacterized protein</fullName>
    </submittedName>
</protein>
<dbReference type="InParanoid" id="A2ECR9"/>